<dbReference type="STRING" id="1123500.GCA_000420365_00606"/>
<accession>A0A0R2FW70</accession>
<comment type="caution">
    <text evidence="6">The sequence shown here is derived from an EMBL/GenBank/DDBJ whole genome shotgun (WGS) entry which is preliminary data.</text>
</comment>
<protein>
    <submittedName>
        <fullName evidence="6">Glutamine synthetase repressor</fullName>
    </submittedName>
</protein>
<keyword evidence="4" id="KW-0804">Transcription</keyword>
<evidence type="ECO:0000313" key="7">
    <source>
        <dbReference type="Proteomes" id="UP000051296"/>
    </source>
</evidence>
<dbReference type="GO" id="GO:0003677">
    <property type="term" value="F:DNA binding"/>
    <property type="evidence" value="ECO:0007669"/>
    <property type="project" value="UniProtKB-KW"/>
</dbReference>
<evidence type="ECO:0000313" key="6">
    <source>
        <dbReference type="EMBL" id="KRN32464.1"/>
    </source>
</evidence>
<dbReference type="AlphaFoldDB" id="A0A0R2FW70"/>
<dbReference type="PANTHER" id="PTHR30204:SF65">
    <property type="entry name" value="HTH-TYPE TRANSCRIPTIONAL REGULATOR TNRA"/>
    <property type="match status" value="1"/>
</dbReference>
<keyword evidence="1" id="KW-0678">Repressor</keyword>
<proteinExistence type="predicted"/>
<evidence type="ECO:0000259" key="5">
    <source>
        <dbReference type="PROSITE" id="PS50937"/>
    </source>
</evidence>
<dbReference type="SMART" id="SM00422">
    <property type="entry name" value="HTH_MERR"/>
    <property type="match status" value="1"/>
</dbReference>
<feature type="domain" description="HTH merR-type" evidence="5">
    <location>
        <begin position="12"/>
        <end position="80"/>
    </location>
</feature>
<dbReference type="GO" id="GO:0003700">
    <property type="term" value="F:DNA-binding transcription factor activity"/>
    <property type="evidence" value="ECO:0007669"/>
    <property type="project" value="InterPro"/>
</dbReference>
<evidence type="ECO:0000256" key="3">
    <source>
        <dbReference type="ARBA" id="ARBA00023125"/>
    </source>
</evidence>
<dbReference type="InParanoid" id="A0A0R2FW70"/>
<keyword evidence="7" id="KW-1185">Reference proteome</keyword>
<dbReference type="InterPro" id="IPR047057">
    <property type="entry name" value="MerR_fam"/>
</dbReference>
<dbReference type="Gene3D" id="1.10.1660.10">
    <property type="match status" value="1"/>
</dbReference>
<sequence length="116" mass="13578">MSERELRRDLAVLPISAVRELTGLSDRQIRYYDQQGLIEPQRGAGKQRRYSLADIDRLLKIADYMDAGYTVAEIRQVEEKQMRKAMAKSTEDDEQLRHFLANELLKIGRFGDQQEY</sequence>
<evidence type="ECO:0000256" key="1">
    <source>
        <dbReference type="ARBA" id="ARBA00022491"/>
    </source>
</evidence>
<organism evidence="6 7">
    <name type="scientific">Weissella halotolerans DSM 20190</name>
    <dbReference type="NCBI Taxonomy" id="1123500"/>
    <lineage>
        <taxon>Bacteria</taxon>
        <taxon>Bacillati</taxon>
        <taxon>Bacillota</taxon>
        <taxon>Bacilli</taxon>
        <taxon>Lactobacillales</taxon>
        <taxon>Lactobacillaceae</taxon>
        <taxon>Weissella</taxon>
    </lineage>
</organism>
<name>A0A0R2FW70_9LACO</name>
<dbReference type="SUPFAM" id="SSF46955">
    <property type="entry name" value="Putative DNA-binding domain"/>
    <property type="match status" value="1"/>
</dbReference>
<dbReference type="Proteomes" id="UP000051296">
    <property type="component" value="Unassembled WGS sequence"/>
</dbReference>
<dbReference type="CDD" id="cd01105">
    <property type="entry name" value="HTH_GlnR-like"/>
    <property type="match status" value="1"/>
</dbReference>
<gene>
    <name evidence="6" type="ORF">IV68_GL000818</name>
</gene>
<dbReference type="FunCoup" id="A0A0R2FW70">
    <property type="interactions" value="2"/>
</dbReference>
<keyword evidence="2" id="KW-0805">Transcription regulation</keyword>
<dbReference type="PATRIC" id="fig|1123500.6.peg.824"/>
<reference evidence="6 7" key="1">
    <citation type="journal article" date="2015" name="Genome Announc.">
        <title>Expanding the biotechnology potential of lactobacilli through comparative genomics of 213 strains and associated genera.</title>
        <authorList>
            <person name="Sun Z."/>
            <person name="Harris H.M."/>
            <person name="McCann A."/>
            <person name="Guo C."/>
            <person name="Argimon S."/>
            <person name="Zhang W."/>
            <person name="Yang X."/>
            <person name="Jeffery I.B."/>
            <person name="Cooney J.C."/>
            <person name="Kagawa T.F."/>
            <person name="Liu W."/>
            <person name="Song Y."/>
            <person name="Salvetti E."/>
            <person name="Wrobel A."/>
            <person name="Rasinkangas P."/>
            <person name="Parkhill J."/>
            <person name="Rea M.C."/>
            <person name="O'Sullivan O."/>
            <person name="Ritari J."/>
            <person name="Douillard F.P."/>
            <person name="Paul Ross R."/>
            <person name="Yang R."/>
            <person name="Briner A.E."/>
            <person name="Felis G.E."/>
            <person name="de Vos W.M."/>
            <person name="Barrangou R."/>
            <person name="Klaenhammer T.R."/>
            <person name="Caufield P.W."/>
            <person name="Cui Y."/>
            <person name="Zhang H."/>
            <person name="O'Toole P.W."/>
        </authorList>
    </citation>
    <scope>NUCLEOTIDE SEQUENCE [LARGE SCALE GENOMIC DNA]</scope>
    <source>
        <strain evidence="6 7">DSM 20190</strain>
    </source>
</reference>
<dbReference type="PANTHER" id="PTHR30204">
    <property type="entry name" value="REDOX-CYCLING DRUG-SENSING TRANSCRIPTIONAL ACTIVATOR SOXR"/>
    <property type="match status" value="1"/>
</dbReference>
<keyword evidence="3" id="KW-0238">DNA-binding</keyword>
<dbReference type="RefSeq" id="WP_022791388.1">
    <property type="nucleotide sequence ID" value="NZ_ATUU01000002.1"/>
</dbReference>
<dbReference type="InterPro" id="IPR000551">
    <property type="entry name" value="MerR-type_HTH_dom"/>
</dbReference>
<dbReference type="EMBL" id="JQAX01000002">
    <property type="protein sequence ID" value="KRN32464.1"/>
    <property type="molecule type" value="Genomic_DNA"/>
</dbReference>
<evidence type="ECO:0000256" key="4">
    <source>
        <dbReference type="ARBA" id="ARBA00023163"/>
    </source>
</evidence>
<dbReference type="InterPro" id="IPR009061">
    <property type="entry name" value="DNA-bd_dom_put_sf"/>
</dbReference>
<dbReference type="Pfam" id="PF13411">
    <property type="entry name" value="MerR_1"/>
    <property type="match status" value="1"/>
</dbReference>
<dbReference type="eggNOG" id="COG0789">
    <property type="taxonomic scope" value="Bacteria"/>
</dbReference>
<dbReference type="OrthoDB" id="9806513at2"/>
<dbReference type="PROSITE" id="PS50937">
    <property type="entry name" value="HTH_MERR_2"/>
    <property type="match status" value="1"/>
</dbReference>
<evidence type="ECO:0000256" key="2">
    <source>
        <dbReference type="ARBA" id="ARBA00023015"/>
    </source>
</evidence>